<comment type="caution">
    <text evidence="1">The sequence shown here is derived from an EMBL/GenBank/DDBJ whole genome shotgun (WGS) entry which is preliminary data.</text>
</comment>
<proteinExistence type="predicted"/>
<protein>
    <submittedName>
        <fullName evidence="1">(Mediterranean fruit fly) hypothetical protein</fullName>
    </submittedName>
</protein>
<name>A0A811V986_CERCA</name>
<dbReference type="EMBL" id="CAJHJT010000056">
    <property type="protein sequence ID" value="CAD7011837.1"/>
    <property type="molecule type" value="Genomic_DNA"/>
</dbReference>
<feature type="non-terminal residue" evidence="1">
    <location>
        <position position="1"/>
    </location>
</feature>
<gene>
    <name evidence="1" type="ORF">CCAP1982_LOCUS19947</name>
</gene>
<evidence type="ECO:0000313" key="2">
    <source>
        <dbReference type="Proteomes" id="UP000606786"/>
    </source>
</evidence>
<reference evidence="1" key="1">
    <citation type="submission" date="2020-11" db="EMBL/GenBank/DDBJ databases">
        <authorList>
            <person name="Whitehead M."/>
        </authorList>
    </citation>
    <scope>NUCLEOTIDE SEQUENCE</scope>
    <source>
        <strain evidence="1">EGII</strain>
    </source>
</reference>
<dbReference type="Proteomes" id="UP000606786">
    <property type="component" value="Unassembled WGS sequence"/>
</dbReference>
<dbReference type="AlphaFoldDB" id="A0A811V986"/>
<accession>A0A811V986</accession>
<organism evidence="1 2">
    <name type="scientific">Ceratitis capitata</name>
    <name type="common">Mediterranean fruit fly</name>
    <name type="synonym">Tephritis capitata</name>
    <dbReference type="NCBI Taxonomy" id="7213"/>
    <lineage>
        <taxon>Eukaryota</taxon>
        <taxon>Metazoa</taxon>
        <taxon>Ecdysozoa</taxon>
        <taxon>Arthropoda</taxon>
        <taxon>Hexapoda</taxon>
        <taxon>Insecta</taxon>
        <taxon>Pterygota</taxon>
        <taxon>Neoptera</taxon>
        <taxon>Endopterygota</taxon>
        <taxon>Diptera</taxon>
        <taxon>Brachycera</taxon>
        <taxon>Muscomorpha</taxon>
        <taxon>Tephritoidea</taxon>
        <taxon>Tephritidae</taxon>
        <taxon>Ceratitis</taxon>
        <taxon>Ceratitis</taxon>
    </lineage>
</organism>
<keyword evidence="2" id="KW-1185">Reference proteome</keyword>
<sequence length="53" mass="5934">VRATNCQSCVLKFCLAEIATAGSADYCSSQRHMADGDWRATAVRYSMVLYLWL</sequence>
<evidence type="ECO:0000313" key="1">
    <source>
        <dbReference type="EMBL" id="CAD7011837.1"/>
    </source>
</evidence>